<evidence type="ECO:0000259" key="5">
    <source>
        <dbReference type="Pfam" id="PF04828"/>
    </source>
</evidence>
<dbReference type="PANTHER" id="PTHR33337">
    <property type="entry name" value="GFA DOMAIN-CONTAINING PROTEIN"/>
    <property type="match status" value="1"/>
</dbReference>
<dbReference type="Gene3D" id="3.90.1590.10">
    <property type="entry name" value="glutathione-dependent formaldehyde- activating enzyme (gfa)"/>
    <property type="match status" value="2"/>
</dbReference>
<evidence type="ECO:0000256" key="2">
    <source>
        <dbReference type="ARBA" id="ARBA00022723"/>
    </source>
</evidence>
<keyword evidence="4" id="KW-0456">Lyase</keyword>
<dbReference type="AlphaFoldDB" id="A0AAN7BN75"/>
<evidence type="ECO:0000256" key="1">
    <source>
        <dbReference type="ARBA" id="ARBA00005495"/>
    </source>
</evidence>
<keyword evidence="2" id="KW-0479">Metal-binding</keyword>
<sequence>MEEETNPQTIRISAQCLCKTHTYIKDDFVIPHDSSEPIKAITCHCDSCRHITGALTGSRAILWSDNEESDWMFDSSHNWGPRRYTISNHMTLLFCWKCSSPLFVVDTSSEETQKIRYWVCSGVLGKEMTRLKVDWGTHVYVGNTKDGGGVNWFSGDSGGKKWLGKGGMSEEVKGYWPPLEAQKKKVEEEEVEEEVRLKCHCGGVNLVVKAGEAKREFEKQASEGKELPWFVDPRNHKSLGVFDGCDSCRLQSGVEIFNWTFFLLKHIGFADGKEGFPLTTAELKAAVQEAERDGPNEDEKFGTLAWYASSDDVQRYFCSRCAACVFYCVDDRPDIADVAVGLLDAKDGARAESIISWEFGGKIGWREDMGMSWRENLLYMVEKEVEEWREKRGYPKGWRRIVGEEKAAKEGKSE</sequence>
<reference evidence="6" key="2">
    <citation type="submission" date="2023-05" db="EMBL/GenBank/DDBJ databases">
        <authorList>
            <consortium name="Lawrence Berkeley National Laboratory"/>
            <person name="Steindorff A."/>
            <person name="Hensen N."/>
            <person name="Bonometti L."/>
            <person name="Westerberg I."/>
            <person name="Brannstrom I.O."/>
            <person name="Guillou S."/>
            <person name="Cros-Aarteil S."/>
            <person name="Calhoun S."/>
            <person name="Haridas S."/>
            <person name="Kuo A."/>
            <person name="Mondo S."/>
            <person name="Pangilinan J."/>
            <person name="Riley R."/>
            <person name="Labutti K."/>
            <person name="Andreopoulos B."/>
            <person name="Lipzen A."/>
            <person name="Chen C."/>
            <person name="Yanf M."/>
            <person name="Daum C."/>
            <person name="Ng V."/>
            <person name="Clum A."/>
            <person name="Ohm R."/>
            <person name="Martin F."/>
            <person name="Silar P."/>
            <person name="Natvig D."/>
            <person name="Lalanne C."/>
            <person name="Gautier V."/>
            <person name="Ament-Velasquez S.L."/>
            <person name="Kruys A."/>
            <person name="Hutchinson M.I."/>
            <person name="Powell A.J."/>
            <person name="Barry K."/>
            <person name="Miller A.N."/>
            <person name="Grigoriev I.V."/>
            <person name="Debuchy R."/>
            <person name="Gladieux P."/>
            <person name="Thoren M.H."/>
            <person name="Johannesson H."/>
        </authorList>
    </citation>
    <scope>NUCLEOTIDE SEQUENCE</scope>
    <source>
        <strain evidence="6">CBS 990.96</strain>
    </source>
</reference>
<dbReference type="InterPro" id="IPR011057">
    <property type="entry name" value="Mss4-like_sf"/>
</dbReference>
<evidence type="ECO:0000256" key="4">
    <source>
        <dbReference type="ARBA" id="ARBA00023239"/>
    </source>
</evidence>
<dbReference type="GO" id="GO:0046872">
    <property type="term" value="F:metal ion binding"/>
    <property type="evidence" value="ECO:0007669"/>
    <property type="project" value="UniProtKB-KW"/>
</dbReference>
<comment type="similarity">
    <text evidence="1">Belongs to the Gfa family.</text>
</comment>
<dbReference type="EMBL" id="MU865348">
    <property type="protein sequence ID" value="KAK4226387.1"/>
    <property type="molecule type" value="Genomic_DNA"/>
</dbReference>
<dbReference type="Pfam" id="PF04828">
    <property type="entry name" value="GFA"/>
    <property type="match status" value="1"/>
</dbReference>
<evidence type="ECO:0000313" key="6">
    <source>
        <dbReference type="EMBL" id="KAK4226387.1"/>
    </source>
</evidence>
<gene>
    <name evidence="6" type="ORF">QBC38DRAFT_230047</name>
</gene>
<reference evidence="6" key="1">
    <citation type="journal article" date="2023" name="Mol. Phylogenet. Evol.">
        <title>Genome-scale phylogeny and comparative genomics of the fungal order Sordariales.</title>
        <authorList>
            <person name="Hensen N."/>
            <person name="Bonometti L."/>
            <person name="Westerberg I."/>
            <person name="Brannstrom I.O."/>
            <person name="Guillou S."/>
            <person name="Cros-Aarteil S."/>
            <person name="Calhoun S."/>
            <person name="Haridas S."/>
            <person name="Kuo A."/>
            <person name="Mondo S."/>
            <person name="Pangilinan J."/>
            <person name="Riley R."/>
            <person name="LaButti K."/>
            <person name="Andreopoulos B."/>
            <person name="Lipzen A."/>
            <person name="Chen C."/>
            <person name="Yan M."/>
            <person name="Daum C."/>
            <person name="Ng V."/>
            <person name="Clum A."/>
            <person name="Steindorff A."/>
            <person name="Ohm R.A."/>
            <person name="Martin F."/>
            <person name="Silar P."/>
            <person name="Natvig D.O."/>
            <person name="Lalanne C."/>
            <person name="Gautier V."/>
            <person name="Ament-Velasquez S.L."/>
            <person name="Kruys A."/>
            <person name="Hutchinson M.I."/>
            <person name="Powell A.J."/>
            <person name="Barry K."/>
            <person name="Miller A.N."/>
            <person name="Grigoriev I.V."/>
            <person name="Debuchy R."/>
            <person name="Gladieux P."/>
            <person name="Hiltunen Thoren M."/>
            <person name="Johannesson H."/>
        </authorList>
    </citation>
    <scope>NUCLEOTIDE SEQUENCE</scope>
    <source>
        <strain evidence="6">CBS 990.96</strain>
    </source>
</reference>
<evidence type="ECO:0000256" key="3">
    <source>
        <dbReference type="ARBA" id="ARBA00022833"/>
    </source>
</evidence>
<dbReference type="InterPro" id="IPR006913">
    <property type="entry name" value="CENP-V/GFA"/>
</dbReference>
<keyword evidence="3" id="KW-0862">Zinc</keyword>
<protein>
    <recommendedName>
        <fullName evidence="5">CENP-V/GFA domain-containing protein</fullName>
    </recommendedName>
</protein>
<evidence type="ECO:0000313" key="7">
    <source>
        <dbReference type="Proteomes" id="UP001301958"/>
    </source>
</evidence>
<dbReference type="Proteomes" id="UP001301958">
    <property type="component" value="Unassembled WGS sequence"/>
</dbReference>
<dbReference type="GO" id="GO:0016846">
    <property type="term" value="F:carbon-sulfur lyase activity"/>
    <property type="evidence" value="ECO:0007669"/>
    <property type="project" value="InterPro"/>
</dbReference>
<organism evidence="6 7">
    <name type="scientific">Podospora fimiseda</name>
    <dbReference type="NCBI Taxonomy" id="252190"/>
    <lineage>
        <taxon>Eukaryota</taxon>
        <taxon>Fungi</taxon>
        <taxon>Dikarya</taxon>
        <taxon>Ascomycota</taxon>
        <taxon>Pezizomycotina</taxon>
        <taxon>Sordariomycetes</taxon>
        <taxon>Sordariomycetidae</taxon>
        <taxon>Sordariales</taxon>
        <taxon>Podosporaceae</taxon>
        <taxon>Podospora</taxon>
    </lineage>
</organism>
<comment type="caution">
    <text evidence="6">The sequence shown here is derived from an EMBL/GenBank/DDBJ whole genome shotgun (WGS) entry which is preliminary data.</text>
</comment>
<feature type="domain" description="CENP-V/GFA" evidence="5">
    <location>
        <begin position="12"/>
        <end position="126"/>
    </location>
</feature>
<accession>A0AAN7BN75</accession>
<name>A0AAN7BN75_9PEZI</name>
<dbReference type="SUPFAM" id="SSF51316">
    <property type="entry name" value="Mss4-like"/>
    <property type="match status" value="2"/>
</dbReference>
<dbReference type="PANTHER" id="PTHR33337:SF39">
    <property type="entry name" value="DUF636 DOMAIN PROTEIN (AFU_ORTHOLOGUE AFUA_6G11530)"/>
    <property type="match status" value="1"/>
</dbReference>
<proteinExistence type="inferred from homology"/>
<keyword evidence="7" id="KW-1185">Reference proteome</keyword>